<keyword evidence="1" id="KW-0732">Signal</keyword>
<comment type="caution">
    <text evidence="2">The sequence shown here is derived from an EMBL/GenBank/DDBJ whole genome shotgun (WGS) entry which is preliminary data.</text>
</comment>
<evidence type="ECO:0000313" key="3">
    <source>
        <dbReference type="Proteomes" id="UP000076643"/>
    </source>
</evidence>
<keyword evidence="3" id="KW-1185">Reference proteome</keyword>
<dbReference type="AlphaFoldDB" id="A0A161ZRK6"/>
<feature type="chain" id="PRO_5007830645" evidence="1">
    <location>
        <begin position="20"/>
        <end position="230"/>
    </location>
</feature>
<sequence length="230" mass="25169">MNIKILGIIVLAATLIACGSDSYDPDVPEPPTETTTIVANGFDIQVYQRTRTSGINDDKVTRGSVYTGSNSVAFDDVIIGLDTQTEYVKAIAKQKLFGPFSLINKAYALSPVPPKVEQKISSISITSAYDFSDEHPSGSSLNDLFLVTEASAGNQFYKFEEGKRAYFTVTEYLENNTHNKHAHAGFIINLILNTAPELDSSITFYIEIELDNGKVFSLETAEITYQAANS</sequence>
<protein>
    <submittedName>
        <fullName evidence="2">Uncharacterized protein</fullName>
    </submittedName>
</protein>
<dbReference type="PROSITE" id="PS51257">
    <property type="entry name" value="PROKAR_LIPOPROTEIN"/>
    <property type="match status" value="1"/>
</dbReference>
<evidence type="ECO:0000313" key="2">
    <source>
        <dbReference type="EMBL" id="KZN29675.1"/>
    </source>
</evidence>
<accession>A0A161ZRK6</accession>
<evidence type="ECO:0000256" key="1">
    <source>
        <dbReference type="SAM" id="SignalP"/>
    </source>
</evidence>
<dbReference type="EMBL" id="AUYB01000158">
    <property type="protein sequence ID" value="KZN29675.1"/>
    <property type="molecule type" value="Genomic_DNA"/>
</dbReference>
<proteinExistence type="predicted"/>
<dbReference type="RefSeq" id="WP_063358593.1">
    <property type="nucleotide sequence ID" value="NZ_AQHB01000049.1"/>
</dbReference>
<organism evidence="2 3">
    <name type="scientific">Pseudoalteromonas luteoviolacea DSM 6061</name>
    <dbReference type="NCBI Taxonomy" id="1365250"/>
    <lineage>
        <taxon>Bacteria</taxon>
        <taxon>Pseudomonadati</taxon>
        <taxon>Pseudomonadota</taxon>
        <taxon>Gammaproteobacteria</taxon>
        <taxon>Alteromonadales</taxon>
        <taxon>Pseudoalteromonadaceae</taxon>
        <taxon>Pseudoalteromonas</taxon>
    </lineage>
</organism>
<dbReference type="Proteomes" id="UP000076643">
    <property type="component" value="Unassembled WGS sequence"/>
</dbReference>
<reference evidence="2 3" key="1">
    <citation type="submission" date="2013-07" db="EMBL/GenBank/DDBJ databases">
        <title>Comparative Genomic and Metabolomic Analysis of Twelve Strains of Pseudoalteromonas luteoviolacea.</title>
        <authorList>
            <person name="Vynne N.G."/>
            <person name="Mansson M."/>
            <person name="Gram L."/>
        </authorList>
    </citation>
    <scope>NUCLEOTIDE SEQUENCE [LARGE SCALE GENOMIC DNA]</scope>
    <source>
        <strain evidence="2 3">DSM 6061</strain>
    </source>
</reference>
<dbReference type="PATRIC" id="fig|1365250.3.peg.5068"/>
<gene>
    <name evidence="2" type="ORF">N475_05100</name>
</gene>
<feature type="signal peptide" evidence="1">
    <location>
        <begin position="1"/>
        <end position="19"/>
    </location>
</feature>
<name>A0A161ZRK6_9GAMM</name>